<keyword evidence="3" id="KW-1185">Reference proteome</keyword>
<dbReference type="Proteomes" id="UP000266292">
    <property type="component" value="Chromosome"/>
</dbReference>
<name>A0A1X9YP46_9BACT</name>
<sequence length="144" mass="16010">MKNYSLLRFVKLNLYFFGMYSLLTAVWYALSGKFTAGAAGAALQEIAQDGALFALLFSLAMLLLYRRTELRLPTQAYTLQQLQQYLAAAGYLQVQAKGKEQLLLVYKPVPPRAPALAGKVFVQQTANFFVLQGPAKLLKELQGK</sequence>
<proteinExistence type="predicted"/>
<evidence type="ECO:0000313" key="3">
    <source>
        <dbReference type="Proteomes" id="UP000266292"/>
    </source>
</evidence>
<dbReference type="OrthoDB" id="852347at2"/>
<keyword evidence="1" id="KW-0812">Transmembrane</keyword>
<keyword evidence="1" id="KW-1133">Transmembrane helix</keyword>
<feature type="transmembrane region" description="Helical" evidence="1">
    <location>
        <begin position="12"/>
        <end position="30"/>
    </location>
</feature>
<evidence type="ECO:0000256" key="1">
    <source>
        <dbReference type="SAM" id="Phobius"/>
    </source>
</evidence>
<evidence type="ECO:0000313" key="2">
    <source>
        <dbReference type="EMBL" id="ARS34639.1"/>
    </source>
</evidence>
<organism evidence="2 3">
    <name type="scientific">Pontibacter actiniarum</name>
    <dbReference type="NCBI Taxonomy" id="323450"/>
    <lineage>
        <taxon>Bacteria</taxon>
        <taxon>Pseudomonadati</taxon>
        <taxon>Bacteroidota</taxon>
        <taxon>Cytophagia</taxon>
        <taxon>Cytophagales</taxon>
        <taxon>Hymenobacteraceae</taxon>
        <taxon>Pontibacter</taxon>
    </lineage>
</organism>
<dbReference type="RefSeq" id="WP_025604740.1">
    <property type="nucleotide sequence ID" value="NZ_CP021235.1"/>
</dbReference>
<dbReference type="KEGG" id="pact:CA264_03790"/>
<dbReference type="EMBL" id="CP021235">
    <property type="protein sequence ID" value="ARS34639.1"/>
    <property type="molecule type" value="Genomic_DNA"/>
</dbReference>
<dbReference type="AlphaFoldDB" id="A0A1X9YP46"/>
<accession>A0A1X9YP46</accession>
<protein>
    <submittedName>
        <fullName evidence="2">Uncharacterized protein</fullName>
    </submittedName>
</protein>
<reference evidence="3" key="1">
    <citation type="submission" date="2017-05" db="EMBL/GenBank/DDBJ databases">
        <authorList>
            <person name="Ray J."/>
            <person name="Price M."/>
            <person name="Deutschbauer A."/>
        </authorList>
    </citation>
    <scope>NUCLEOTIDE SEQUENCE [LARGE SCALE GENOMIC DNA]</scope>
    <source>
        <strain evidence="3">DSM 19842</strain>
    </source>
</reference>
<keyword evidence="1" id="KW-0472">Membrane</keyword>
<gene>
    <name evidence="2" type="ORF">CA264_03790</name>
</gene>
<feature type="transmembrane region" description="Helical" evidence="1">
    <location>
        <begin position="50"/>
        <end position="65"/>
    </location>
</feature>